<dbReference type="GO" id="GO:0051896">
    <property type="term" value="P:regulation of phosphatidylinositol 3-kinase/protein kinase B signal transduction"/>
    <property type="evidence" value="ECO:0007669"/>
    <property type="project" value="TreeGrafter"/>
</dbReference>
<dbReference type="GO" id="GO:0046856">
    <property type="term" value="P:phosphatidylinositol dephosphorylation"/>
    <property type="evidence" value="ECO:0007669"/>
    <property type="project" value="TreeGrafter"/>
</dbReference>
<dbReference type="AlphaFoldDB" id="A0A5N6KN66"/>
<feature type="compositionally biased region" description="Polar residues" evidence="2">
    <location>
        <begin position="325"/>
        <end position="343"/>
    </location>
</feature>
<dbReference type="GO" id="GO:0016314">
    <property type="term" value="F:phosphatidylinositol-3,4,5-trisphosphate 3-phosphatase activity"/>
    <property type="evidence" value="ECO:0007669"/>
    <property type="project" value="TreeGrafter"/>
</dbReference>
<dbReference type="PROSITE" id="PS50056">
    <property type="entry name" value="TYR_PHOSPHATASE_2"/>
    <property type="match status" value="1"/>
</dbReference>
<evidence type="ECO:0000313" key="5">
    <source>
        <dbReference type="EMBL" id="KAB8336728.1"/>
    </source>
</evidence>
<evidence type="ECO:0000256" key="2">
    <source>
        <dbReference type="SAM" id="MobiDB-lite"/>
    </source>
</evidence>
<feature type="compositionally biased region" description="Low complexity" evidence="2">
    <location>
        <begin position="416"/>
        <end position="434"/>
    </location>
</feature>
<dbReference type="CDD" id="cd14497">
    <property type="entry name" value="PTP_PTEN-like"/>
    <property type="match status" value="1"/>
</dbReference>
<feature type="domain" description="Phosphatase tensin-type" evidence="4">
    <location>
        <begin position="86"/>
        <end position="270"/>
    </location>
</feature>
<feature type="region of interest" description="Disordered" evidence="2">
    <location>
        <begin position="576"/>
        <end position="684"/>
    </location>
</feature>
<feature type="compositionally biased region" description="Basic and acidic residues" evidence="2">
    <location>
        <begin position="655"/>
        <end position="666"/>
    </location>
</feature>
<dbReference type="InterPro" id="IPR000387">
    <property type="entry name" value="Tyr_Pase_dom"/>
</dbReference>
<keyword evidence="6" id="KW-1185">Reference proteome</keyword>
<comment type="caution">
    <text evidence="5">The sequence shown here is derived from an EMBL/GenBank/DDBJ whole genome shotgun (WGS) entry which is preliminary data.</text>
</comment>
<gene>
    <name evidence="5" type="ORF">FH972_021037</name>
</gene>
<dbReference type="PANTHER" id="PTHR12305:SF81">
    <property type="entry name" value="PHOSPHATIDYLINOSITOL 3,4,5-TRISPHOSPHATE 3-PHOSPHATASE AND DUAL-SPECIFICITY PROTEIN PHOSPHATASE PTEN"/>
    <property type="match status" value="1"/>
</dbReference>
<protein>
    <submittedName>
        <fullName evidence="5">Uncharacterized protein</fullName>
    </submittedName>
</protein>
<dbReference type="InterPro" id="IPR003595">
    <property type="entry name" value="Tyr_Pase_cat"/>
</dbReference>
<feature type="region of interest" description="Disordered" evidence="2">
    <location>
        <begin position="317"/>
        <end position="441"/>
    </location>
</feature>
<dbReference type="GO" id="GO:0043491">
    <property type="term" value="P:phosphatidylinositol 3-kinase/protein kinase B signal transduction"/>
    <property type="evidence" value="ECO:0007669"/>
    <property type="project" value="TreeGrafter"/>
</dbReference>
<evidence type="ECO:0000259" key="3">
    <source>
        <dbReference type="PROSITE" id="PS50056"/>
    </source>
</evidence>
<feature type="compositionally biased region" description="Basic residues" evidence="2">
    <location>
        <begin position="370"/>
        <end position="379"/>
    </location>
</feature>
<dbReference type="GO" id="GO:0048870">
    <property type="term" value="P:cell motility"/>
    <property type="evidence" value="ECO:0007669"/>
    <property type="project" value="TreeGrafter"/>
</dbReference>
<dbReference type="GO" id="GO:0005886">
    <property type="term" value="C:plasma membrane"/>
    <property type="evidence" value="ECO:0007669"/>
    <property type="project" value="TreeGrafter"/>
</dbReference>
<sequence>MYRFSLQYTQRLPPMLAHKLDEVLVYSSVVVPNLSHGHQATMTWAGLDIVPGCFVVVWAARPHRVSLPNRFLYQAQSFLRTLVAGPRARHSESNLDLCYVTPNIIATSGPSGTYPQRAYRNPLDQLVAFLDTKHGEQWSIWEFRAEGTGYPDEEVHGRIWHFPWPDHHPPPFVLVPRIMASMRNWVKADKVEGKDGETKAGRVIVGHCKAGKGRTGSMVVSYLLSEEGWSKADALARFTERRMRPGLGAGVSIPSQLRYIDYVERWTQHNKLYVESAVEVTEVHFWGLRDGVKVAIEGYDNEGKTIKTFHVFRRSERDDVDDNDTASGTDSPATPGGLSSRNSTDSRAKDDHDRPTNTLAGVVAEAMAKAGRKKLRSRSKSKDRTPLGAPDSAPTLAHNAPTPGPAPTTIRDKAPDSSPSTTTPDTATAAAADPVGTNTIYRPATPIVLPTSDINLAIERRSRAGYGWTLVTSVAHVWFNVFFEGRGPELGLAAVARSGVFEIDWEAMDGIKGSARKGPRAFDRVAVVWRLATDAAAQAPAPAGAQAVPRIVEEPALGEDVVGTVPADWKGRGRVKEADEGGVRVGSELGLRPEETNSTNVSKAGSLKSGVGGSETPQSASEDRLSAKRDDGADSASEDGAEGINRGLSLGDAKSPTEGEGAKDDDGTVQVSAYSQWDMPTTKE</sequence>
<name>A0A5N6KN66_9ROSI</name>
<dbReference type="OrthoDB" id="16692at2759"/>
<dbReference type="InterPro" id="IPR029023">
    <property type="entry name" value="Tensin_phosphatase"/>
</dbReference>
<feature type="compositionally biased region" description="Polar residues" evidence="2">
    <location>
        <begin position="669"/>
        <end position="684"/>
    </location>
</feature>
<organism evidence="5 6">
    <name type="scientific">Carpinus fangiana</name>
    <dbReference type="NCBI Taxonomy" id="176857"/>
    <lineage>
        <taxon>Eukaryota</taxon>
        <taxon>Viridiplantae</taxon>
        <taxon>Streptophyta</taxon>
        <taxon>Embryophyta</taxon>
        <taxon>Tracheophyta</taxon>
        <taxon>Spermatophyta</taxon>
        <taxon>Magnoliopsida</taxon>
        <taxon>eudicotyledons</taxon>
        <taxon>Gunneridae</taxon>
        <taxon>Pentapetalae</taxon>
        <taxon>rosids</taxon>
        <taxon>fabids</taxon>
        <taxon>Fagales</taxon>
        <taxon>Betulaceae</taxon>
        <taxon>Carpinus</taxon>
    </lineage>
</organism>
<dbReference type="PANTHER" id="PTHR12305">
    <property type="entry name" value="PHOSPHATASE WITH HOMOLOGY TO TENSIN"/>
    <property type="match status" value="1"/>
</dbReference>
<dbReference type="PROSITE" id="PS51181">
    <property type="entry name" value="PPASE_TENSIN"/>
    <property type="match status" value="1"/>
</dbReference>
<dbReference type="GO" id="GO:0004725">
    <property type="term" value="F:protein tyrosine phosphatase activity"/>
    <property type="evidence" value="ECO:0007669"/>
    <property type="project" value="InterPro"/>
</dbReference>
<dbReference type="InterPro" id="IPR029021">
    <property type="entry name" value="Prot-tyrosine_phosphatase-like"/>
</dbReference>
<dbReference type="Proteomes" id="UP000327013">
    <property type="component" value="Unassembled WGS sequence"/>
</dbReference>
<dbReference type="SUPFAM" id="SSF52799">
    <property type="entry name" value="(Phosphotyrosine protein) phosphatases II"/>
    <property type="match status" value="1"/>
</dbReference>
<dbReference type="GO" id="GO:0005634">
    <property type="term" value="C:nucleus"/>
    <property type="evidence" value="ECO:0007669"/>
    <property type="project" value="TreeGrafter"/>
</dbReference>
<feature type="compositionally biased region" description="Basic and acidic residues" evidence="2">
    <location>
        <begin position="621"/>
        <end position="632"/>
    </location>
</feature>
<evidence type="ECO:0000256" key="1">
    <source>
        <dbReference type="ARBA" id="ARBA00022801"/>
    </source>
</evidence>
<keyword evidence="1" id="KW-0378">Hydrolase</keyword>
<evidence type="ECO:0000259" key="4">
    <source>
        <dbReference type="PROSITE" id="PS51181"/>
    </source>
</evidence>
<proteinExistence type="predicted"/>
<feature type="compositionally biased region" description="Basic and acidic residues" evidence="2">
    <location>
        <begin position="344"/>
        <end position="355"/>
    </location>
</feature>
<dbReference type="EMBL" id="VIBQ01000009">
    <property type="protein sequence ID" value="KAB8336728.1"/>
    <property type="molecule type" value="Genomic_DNA"/>
</dbReference>
<dbReference type="InterPro" id="IPR000242">
    <property type="entry name" value="PTP_cat"/>
</dbReference>
<dbReference type="SMART" id="SM00404">
    <property type="entry name" value="PTPc_motif"/>
    <property type="match status" value="1"/>
</dbReference>
<accession>A0A5N6KN66</accession>
<dbReference type="InterPro" id="IPR051281">
    <property type="entry name" value="Dual-spec_lipid-protein_phosph"/>
</dbReference>
<feature type="domain" description="Tyrosine specific protein phosphatases" evidence="3">
    <location>
        <begin position="183"/>
        <end position="242"/>
    </location>
</feature>
<dbReference type="Pfam" id="PF00102">
    <property type="entry name" value="Y_phosphatase"/>
    <property type="match status" value="1"/>
</dbReference>
<dbReference type="GO" id="GO:0005829">
    <property type="term" value="C:cytosol"/>
    <property type="evidence" value="ECO:0007669"/>
    <property type="project" value="TreeGrafter"/>
</dbReference>
<evidence type="ECO:0000313" key="6">
    <source>
        <dbReference type="Proteomes" id="UP000327013"/>
    </source>
</evidence>
<dbReference type="Gene3D" id="3.90.190.10">
    <property type="entry name" value="Protein tyrosine phosphatase superfamily"/>
    <property type="match status" value="1"/>
</dbReference>
<dbReference type="GO" id="GO:0042995">
    <property type="term" value="C:cell projection"/>
    <property type="evidence" value="ECO:0007669"/>
    <property type="project" value="TreeGrafter"/>
</dbReference>
<reference evidence="5 6" key="1">
    <citation type="submission" date="2019-06" db="EMBL/GenBank/DDBJ databases">
        <title>A chromosomal-level reference genome of Carpinus fangiana (Coryloideae, Betulaceae).</title>
        <authorList>
            <person name="Yang X."/>
            <person name="Wang Z."/>
            <person name="Zhang L."/>
            <person name="Hao G."/>
            <person name="Liu J."/>
            <person name="Yang Y."/>
        </authorList>
    </citation>
    <scope>NUCLEOTIDE SEQUENCE [LARGE SCALE GENOMIC DNA]</scope>
    <source>
        <strain evidence="5">Cfa_2016G</strain>
        <tissue evidence="5">Leaf</tissue>
    </source>
</reference>